<evidence type="ECO:0000313" key="4">
    <source>
        <dbReference type="Proteomes" id="UP000663851"/>
    </source>
</evidence>
<evidence type="ECO:0000256" key="1">
    <source>
        <dbReference type="ARBA" id="ARBA00003520"/>
    </source>
</evidence>
<comment type="function">
    <text evidence="1">Actins are highly conserved proteins that are involved in various types of cell motility and are ubiquitously expressed in all eukaryotic cells.</text>
</comment>
<dbReference type="PANTHER" id="PTHR11937">
    <property type="entry name" value="ACTIN"/>
    <property type="match status" value="1"/>
</dbReference>
<reference evidence="3" key="1">
    <citation type="submission" date="2021-02" db="EMBL/GenBank/DDBJ databases">
        <authorList>
            <person name="Nowell W R."/>
        </authorList>
    </citation>
    <scope>NUCLEOTIDE SEQUENCE</scope>
</reference>
<comment type="caution">
    <text evidence="3">The sequence shown here is derived from an EMBL/GenBank/DDBJ whole genome shotgun (WGS) entry which is preliminary data.</text>
</comment>
<dbReference type="InterPro" id="IPR004000">
    <property type="entry name" value="Actin"/>
</dbReference>
<dbReference type="InterPro" id="IPR043129">
    <property type="entry name" value="ATPase_NBD"/>
</dbReference>
<name>A0A819WWH3_9BILA</name>
<proteinExistence type="inferred from homology"/>
<comment type="similarity">
    <text evidence="2">Belongs to the actin family.</text>
</comment>
<dbReference type="Pfam" id="PF00022">
    <property type="entry name" value="Actin"/>
    <property type="match status" value="1"/>
</dbReference>
<dbReference type="AlphaFoldDB" id="A0A819WWH3"/>
<gene>
    <name evidence="3" type="ORF">HFQ381_LOCUS2900</name>
</gene>
<dbReference type="CDD" id="cd00117">
    <property type="entry name" value="TFP"/>
    <property type="match status" value="1"/>
</dbReference>
<evidence type="ECO:0000313" key="3">
    <source>
        <dbReference type="EMBL" id="CAF4128663.1"/>
    </source>
</evidence>
<evidence type="ECO:0008006" key="5">
    <source>
        <dbReference type="Google" id="ProtNLM"/>
    </source>
</evidence>
<dbReference type="EMBL" id="CAJOBO010000099">
    <property type="protein sequence ID" value="CAF4128663.1"/>
    <property type="molecule type" value="Genomic_DNA"/>
</dbReference>
<protein>
    <recommendedName>
        <fullName evidence="5">Actin</fullName>
    </recommendedName>
</protein>
<dbReference type="Proteomes" id="UP000663851">
    <property type="component" value="Unassembled WGS sequence"/>
</dbReference>
<dbReference type="SUPFAM" id="SSF53067">
    <property type="entry name" value="Actin-like ATPase domain"/>
    <property type="match status" value="2"/>
</dbReference>
<dbReference type="FunFam" id="3.30.420.40:FF:000058">
    <property type="entry name" value="Putative actin-related protein 5"/>
    <property type="match status" value="1"/>
</dbReference>
<dbReference type="SMART" id="SM00268">
    <property type="entry name" value="ACTIN"/>
    <property type="match status" value="1"/>
</dbReference>
<dbReference type="Gene3D" id="3.30.420.40">
    <property type="match status" value="2"/>
</dbReference>
<evidence type="ECO:0000256" key="2">
    <source>
        <dbReference type="RuleBase" id="RU000487"/>
    </source>
</evidence>
<sequence length="401" mass="46005">MVTTTKYTRTSNNTKPHPCFTCIEPLVGYTDHPGSCKYINESSPSSLEYVADCNTSDRNNISEYECRKVVVSYRSVETFLRRDCAPKGLCSWKDKTGSMINTPVSDCVYTDEISEKLECIYCCDTPLCNRTHSHHVTNRVFIIYLMIELDGLCLKIAVKWGKNLKVLNIHHPIKRGIIENFDEMEEISEFILYNQLKIEQKKYPVIVYFAGNDLTDHFIKLLNKHGYSFESTTERENARVMKELSCSIGLEINKTDALQSELSREKYNFPNFTSYSIGDEADKCSEILFDPEDIGRNRGIHQILTDSIVKCDICTQQELCNNIILAGGITNIQGLRDRLQEELQALTINQIHISDGAPEKRQYLPWLGAAMLSTSPNLKDFWISKNEYYEHSRSFFHAKCS</sequence>
<accession>A0A819WWH3</accession>
<dbReference type="Gene3D" id="3.90.640.10">
    <property type="entry name" value="Actin, Chain A, domain 4"/>
    <property type="match status" value="1"/>
</dbReference>
<organism evidence="3 4">
    <name type="scientific">Rotaria socialis</name>
    <dbReference type="NCBI Taxonomy" id="392032"/>
    <lineage>
        <taxon>Eukaryota</taxon>
        <taxon>Metazoa</taxon>
        <taxon>Spiralia</taxon>
        <taxon>Gnathifera</taxon>
        <taxon>Rotifera</taxon>
        <taxon>Eurotatoria</taxon>
        <taxon>Bdelloidea</taxon>
        <taxon>Philodinida</taxon>
        <taxon>Philodinidae</taxon>
        <taxon>Rotaria</taxon>
    </lineage>
</organism>